<name>A0A218ZHN2_9HELO</name>
<evidence type="ECO:0000256" key="1">
    <source>
        <dbReference type="SAM" id="MobiDB-lite"/>
    </source>
</evidence>
<accession>A0A218ZHN2</accession>
<feature type="compositionally biased region" description="Polar residues" evidence="1">
    <location>
        <begin position="23"/>
        <end position="34"/>
    </location>
</feature>
<protein>
    <submittedName>
        <fullName evidence="2">Uncharacterized protein</fullName>
    </submittedName>
</protein>
<reference evidence="2 3" key="1">
    <citation type="submission" date="2017-04" db="EMBL/GenBank/DDBJ databases">
        <title>Draft genome sequence of Marssonina coronaria NL1: causal agent of apple blotch.</title>
        <authorList>
            <person name="Cheng Q."/>
        </authorList>
    </citation>
    <scope>NUCLEOTIDE SEQUENCE [LARGE SCALE GENOMIC DNA]</scope>
    <source>
        <strain evidence="2 3">NL1</strain>
    </source>
</reference>
<sequence>MPAKREAQLWEPEDQEDQEDQESQASKSPSIQESKSPRVPSMQESQASQDPQDPQDPHDPHDADLFLARCLAPPPFPVRCLPRRTCIPRAQGTGITCSELSIRAPHRASPREQAWERWLAQLQELRKPKLRLSNPDRLVWRCRHVLAQHRRDS</sequence>
<feature type="compositionally biased region" description="Basic and acidic residues" evidence="1">
    <location>
        <begin position="55"/>
        <end position="64"/>
    </location>
</feature>
<feature type="region of interest" description="Disordered" evidence="1">
    <location>
        <begin position="1"/>
        <end position="65"/>
    </location>
</feature>
<evidence type="ECO:0000313" key="3">
    <source>
        <dbReference type="Proteomes" id="UP000242519"/>
    </source>
</evidence>
<dbReference type="Proteomes" id="UP000242519">
    <property type="component" value="Unassembled WGS sequence"/>
</dbReference>
<keyword evidence="3" id="KW-1185">Reference proteome</keyword>
<proteinExistence type="predicted"/>
<gene>
    <name evidence="2" type="ORF">B2J93_9009</name>
</gene>
<feature type="compositionally biased region" description="Acidic residues" evidence="1">
    <location>
        <begin position="11"/>
        <end position="22"/>
    </location>
</feature>
<evidence type="ECO:0000313" key="2">
    <source>
        <dbReference type="EMBL" id="OWP07557.1"/>
    </source>
</evidence>
<organism evidence="2 3">
    <name type="scientific">Diplocarpon coronariae</name>
    <dbReference type="NCBI Taxonomy" id="2795749"/>
    <lineage>
        <taxon>Eukaryota</taxon>
        <taxon>Fungi</taxon>
        <taxon>Dikarya</taxon>
        <taxon>Ascomycota</taxon>
        <taxon>Pezizomycotina</taxon>
        <taxon>Leotiomycetes</taxon>
        <taxon>Helotiales</taxon>
        <taxon>Drepanopezizaceae</taxon>
        <taxon>Diplocarpon</taxon>
    </lineage>
</organism>
<comment type="caution">
    <text evidence="2">The sequence shown here is derived from an EMBL/GenBank/DDBJ whole genome shotgun (WGS) entry which is preliminary data.</text>
</comment>
<dbReference type="AlphaFoldDB" id="A0A218ZHN2"/>
<dbReference type="InParanoid" id="A0A218ZHN2"/>
<dbReference type="EMBL" id="MZNU01000003">
    <property type="protein sequence ID" value="OWP07557.1"/>
    <property type="molecule type" value="Genomic_DNA"/>
</dbReference>